<dbReference type="PANTHER" id="PTHR30036">
    <property type="entry name" value="D-XYLOSE-BINDING PERIPLASMIC PROTEIN"/>
    <property type="match status" value="1"/>
</dbReference>
<accession>A0A173W804</accession>
<evidence type="ECO:0000313" key="5">
    <source>
        <dbReference type="Proteomes" id="UP000095380"/>
    </source>
</evidence>
<dbReference type="Proteomes" id="UP000095380">
    <property type="component" value="Unassembled WGS sequence"/>
</dbReference>
<evidence type="ECO:0000259" key="3">
    <source>
        <dbReference type="PROSITE" id="PS50932"/>
    </source>
</evidence>
<dbReference type="Pfam" id="PF13407">
    <property type="entry name" value="Peripla_BP_4"/>
    <property type="match status" value="1"/>
</dbReference>
<dbReference type="PROSITE" id="PS50932">
    <property type="entry name" value="HTH_LACI_2"/>
    <property type="match status" value="1"/>
</dbReference>
<dbReference type="InterPro" id="IPR010982">
    <property type="entry name" value="Lambda_DNA-bd_dom_sf"/>
</dbReference>
<reference evidence="4 5" key="1">
    <citation type="submission" date="2015-09" db="EMBL/GenBank/DDBJ databases">
        <authorList>
            <consortium name="Pathogen Informatics"/>
        </authorList>
    </citation>
    <scope>NUCLEOTIDE SEQUENCE [LARGE SCALE GENOMIC DNA]</scope>
    <source>
        <strain evidence="4 5">2789STDY5608851</strain>
    </source>
</reference>
<sequence length="341" mass="37657">MGVTLQQIAEAAGVSRGTVDRALNDRGRIKPEVAEKIKKIAEEMGYQPNRAGRALAMAKQSVRIGVILQSADTPFMKKVLNGIEDAKAEVERMGIEVIVKKLSGIDSVKVMDTMKKMRGSGCKGIAMVPVEDEELKKLIHEFVEEDIPVVTFNSDLEDSDRLCFVGQNALQSGKVAAGLMAEILPKGAKVQVISGYPSNQSHRNRSKGFISELNAVRKDVEILDIQYAYDDSKIAGKITEEMLKLHSDLRGVYLAASGTDGVCKVLKNKGLVGKVKVISNDLTTRNEQELKRGLIQFLLGQNAYVQGYSPVMILFDKLFDGKEPEEEYQYTEIVIKTKYNL</sequence>
<dbReference type="Pfam" id="PF00356">
    <property type="entry name" value="LacI"/>
    <property type="match status" value="1"/>
</dbReference>
<dbReference type="GO" id="GO:0006355">
    <property type="term" value="P:regulation of DNA-templated transcription"/>
    <property type="evidence" value="ECO:0007669"/>
    <property type="project" value="InterPro"/>
</dbReference>
<dbReference type="SMART" id="SM00354">
    <property type="entry name" value="HTH_LACI"/>
    <property type="match status" value="1"/>
</dbReference>
<proteinExistence type="inferred from homology"/>
<comment type="similarity">
    <text evidence="2">Belongs to the bacterial solute-binding protein 2 family.</text>
</comment>
<dbReference type="Gene3D" id="1.10.260.40">
    <property type="entry name" value="lambda repressor-like DNA-binding domains"/>
    <property type="match status" value="1"/>
</dbReference>
<dbReference type="InterPro" id="IPR050555">
    <property type="entry name" value="Bact_Solute-Bind_Prot2"/>
</dbReference>
<dbReference type="SUPFAM" id="SSF47413">
    <property type="entry name" value="lambda repressor-like DNA-binding domains"/>
    <property type="match status" value="1"/>
</dbReference>
<evidence type="ECO:0000256" key="1">
    <source>
        <dbReference type="ARBA" id="ARBA00004196"/>
    </source>
</evidence>
<evidence type="ECO:0000313" key="4">
    <source>
        <dbReference type="EMBL" id="CUN35534.1"/>
    </source>
</evidence>
<dbReference type="AlphaFoldDB" id="A0A173W804"/>
<dbReference type="InterPro" id="IPR028082">
    <property type="entry name" value="Peripla_BP_I"/>
</dbReference>
<gene>
    <name evidence="4" type="primary">ccpA_1</name>
    <name evidence="4" type="ORF">ERS852408_00076</name>
</gene>
<dbReference type="Gene3D" id="3.40.50.2300">
    <property type="match status" value="2"/>
</dbReference>
<dbReference type="GO" id="GO:0030246">
    <property type="term" value="F:carbohydrate binding"/>
    <property type="evidence" value="ECO:0007669"/>
    <property type="project" value="TreeGrafter"/>
</dbReference>
<organism evidence="4 5">
    <name type="scientific">Dorea longicatena</name>
    <dbReference type="NCBI Taxonomy" id="88431"/>
    <lineage>
        <taxon>Bacteria</taxon>
        <taxon>Bacillati</taxon>
        <taxon>Bacillota</taxon>
        <taxon>Clostridia</taxon>
        <taxon>Lachnospirales</taxon>
        <taxon>Lachnospiraceae</taxon>
        <taxon>Dorea</taxon>
    </lineage>
</organism>
<dbReference type="RefSeq" id="WP_055193357.1">
    <property type="nucleotide sequence ID" value="NZ_CYYM01000001.1"/>
</dbReference>
<feature type="domain" description="HTH lacI-type" evidence="3">
    <location>
        <begin position="3"/>
        <end position="57"/>
    </location>
</feature>
<dbReference type="SUPFAM" id="SSF53822">
    <property type="entry name" value="Periplasmic binding protein-like I"/>
    <property type="match status" value="1"/>
</dbReference>
<evidence type="ECO:0000256" key="2">
    <source>
        <dbReference type="ARBA" id="ARBA00007639"/>
    </source>
</evidence>
<dbReference type="CDD" id="cd06307">
    <property type="entry name" value="PBP1_sugar_binding"/>
    <property type="match status" value="1"/>
</dbReference>
<dbReference type="GO" id="GO:0030288">
    <property type="term" value="C:outer membrane-bounded periplasmic space"/>
    <property type="evidence" value="ECO:0007669"/>
    <property type="project" value="TreeGrafter"/>
</dbReference>
<dbReference type="CDD" id="cd01392">
    <property type="entry name" value="HTH_LacI"/>
    <property type="match status" value="1"/>
</dbReference>
<name>A0A173W804_9FIRM</name>
<dbReference type="InterPro" id="IPR000843">
    <property type="entry name" value="HTH_LacI"/>
</dbReference>
<dbReference type="PANTHER" id="PTHR30036:SF7">
    <property type="entry name" value="ABC TRANSPORTER PERIPLASMIC-BINDING PROTEIN YPHF"/>
    <property type="match status" value="1"/>
</dbReference>
<dbReference type="EMBL" id="CYYM01000001">
    <property type="protein sequence ID" value="CUN35534.1"/>
    <property type="molecule type" value="Genomic_DNA"/>
</dbReference>
<comment type="subcellular location">
    <subcellularLocation>
        <location evidence="1">Cell envelope</location>
    </subcellularLocation>
</comment>
<protein>
    <submittedName>
        <fullName evidence="4">Catabolite control protein</fullName>
    </submittedName>
</protein>
<dbReference type="InterPro" id="IPR025997">
    <property type="entry name" value="SBP_2_dom"/>
</dbReference>
<dbReference type="GO" id="GO:0003677">
    <property type="term" value="F:DNA binding"/>
    <property type="evidence" value="ECO:0007669"/>
    <property type="project" value="InterPro"/>
</dbReference>